<evidence type="ECO:0000256" key="1">
    <source>
        <dbReference type="SAM" id="MobiDB-lite"/>
    </source>
</evidence>
<accession>A0ABT5WRS5</accession>
<feature type="region of interest" description="Disordered" evidence="1">
    <location>
        <begin position="1"/>
        <end position="21"/>
    </location>
</feature>
<keyword evidence="4" id="KW-1185">Reference proteome</keyword>
<gene>
    <name evidence="3" type="ORF">PYV00_13625</name>
</gene>
<organism evidence="3 4">
    <name type="scientific">Novosphingobium album</name>
    <name type="common">ex Liu et al. 2023</name>
    <dbReference type="NCBI Taxonomy" id="3031130"/>
    <lineage>
        <taxon>Bacteria</taxon>
        <taxon>Pseudomonadati</taxon>
        <taxon>Pseudomonadota</taxon>
        <taxon>Alphaproteobacteria</taxon>
        <taxon>Sphingomonadales</taxon>
        <taxon>Sphingomonadaceae</taxon>
        <taxon>Novosphingobium</taxon>
    </lineage>
</organism>
<dbReference type="Gene3D" id="2.40.10.220">
    <property type="entry name" value="predicted glycosyltransferase like domains"/>
    <property type="match status" value="1"/>
</dbReference>
<dbReference type="InterPro" id="IPR009875">
    <property type="entry name" value="PilZ_domain"/>
</dbReference>
<name>A0ABT5WRS5_9SPHN</name>
<proteinExistence type="predicted"/>
<reference evidence="3 4" key="1">
    <citation type="submission" date="2023-03" db="EMBL/GenBank/DDBJ databases">
        <title>NovoSphingobium album sp. nov. isolated from polycyclic aromatic hydrocarbons- and heavy-metal polluted soil.</title>
        <authorList>
            <person name="Liu Z."/>
            <person name="Wang K."/>
        </authorList>
    </citation>
    <scope>NUCLEOTIDE SEQUENCE [LARGE SCALE GENOMIC DNA]</scope>
    <source>
        <strain evidence="3 4">H3SJ31-1</strain>
    </source>
</reference>
<dbReference type="EMBL" id="JARESE010000044">
    <property type="protein sequence ID" value="MDE8652741.1"/>
    <property type="molecule type" value="Genomic_DNA"/>
</dbReference>
<dbReference type="Proteomes" id="UP001216253">
    <property type="component" value="Unassembled WGS sequence"/>
</dbReference>
<evidence type="ECO:0000313" key="4">
    <source>
        <dbReference type="Proteomes" id="UP001216253"/>
    </source>
</evidence>
<dbReference type="Pfam" id="PF07238">
    <property type="entry name" value="PilZ"/>
    <property type="match status" value="1"/>
</dbReference>
<sequence length="118" mass="12546">MPEDGQDRYSIAAQEDRSAPRTRRAIPVALHAAGAAGQGFSTVLRDLSISGFSAPLSGALDPGTPCSLTVPGLHSLRARVVWWNKGLVGCAFDDLLNPAICDDLLDHWRGAGCFDDEI</sequence>
<dbReference type="SUPFAM" id="SSF141371">
    <property type="entry name" value="PilZ domain-like"/>
    <property type="match status" value="1"/>
</dbReference>
<evidence type="ECO:0000259" key="2">
    <source>
        <dbReference type="Pfam" id="PF07238"/>
    </source>
</evidence>
<evidence type="ECO:0000313" key="3">
    <source>
        <dbReference type="EMBL" id="MDE8652741.1"/>
    </source>
</evidence>
<protein>
    <submittedName>
        <fullName evidence="3">PilZ domain-containing protein</fullName>
    </submittedName>
</protein>
<feature type="domain" description="PilZ" evidence="2">
    <location>
        <begin position="16"/>
        <end position="96"/>
    </location>
</feature>
<comment type="caution">
    <text evidence="3">The sequence shown here is derived from an EMBL/GenBank/DDBJ whole genome shotgun (WGS) entry which is preliminary data.</text>
</comment>
<dbReference type="RefSeq" id="WP_275228822.1">
    <property type="nucleotide sequence ID" value="NZ_JARESE010000044.1"/>
</dbReference>